<name>A0AAW2JD47_SESRA</name>
<dbReference type="EMBL" id="JACGWJ010000446">
    <property type="protein sequence ID" value="KAL0292287.1"/>
    <property type="molecule type" value="Genomic_DNA"/>
</dbReference>
<sequence>MCNCAVFALGTSTFCSYSPVGSFLKLAREGGPLPTTLRTKVASCAPKRPHSPRSSPDLRQLRTHDCLSRNSGSRSPPDASTCLPLAQGSQDEF</sequence>
<comment type="caution">
    <text evidence="2">The sequence shown here is derived from an EMBL/GenBank/DDBJ whole genome shotgun (WGS) entry which is preliminary data.</text>
</comment>
<dbReference type="AlphaFoldDB" id="A0AAW2JD47"/>
<evidence type="ECO:0008006" key="3">
    <source>
        <dbReference type="Google" id="ProtNLM"/>
    </source>
</evidence>
<evidence type="ECO:0000256" key="1">
    <source>
        <dbReference type="SAM" id="MobiDB-lite"/>
    </source>
</evidence>
<proteinExistence type="predicted"/>
<reference evidence="2" key="2">
    <citation type="journal article" date="2024" name="Plant">
        <title>Genomic evolution and insights into agronomic trait innovations of Sesamum species.</title>
        <authorList>
            <person name="Miao H."/>
            <person name="Wang L."/>
            <person name="Qu L."/>
            <person name="Liu H."/>
            <person name="Sun Y."/>
            <person name="Le M."/>
            <person name="Wang Q."/>
            <person name="Wei S."/>
            <person name="Zheng Y."/>
            <person name="Lin W."/>
            <person name="Duan Y."/>
            <person name="Cao H."/>
            <person name="Xiong S."/>
            <person name="Wang X."/>
            <person name="Wei L."/>
            <person name="Li C."/>
            <person name="Ma Q."/>
            <person name="Ju M."/>
            <person name="Zhao R."/>
            <person name="Li G."/>
            <person name="Mu C."/>
            <person name="Tian Q."/>
            <person name="Mei H."/>
            <person name="Zhang T."/>
            <person name="Gao T."/>
            <person name="Zhang H."/>
        </authorList>
    </citation>
    <scope>NUCLEOTIDE SEQUENCE</scope>
    <source>
        <strain evidence="2">G02</strain>
    </source>
</reference>
<accession>A0AAW2JD47</accession>
<feature type="region of interest" description="Disordered" evidence="1">
    <location>
        <begin position="39"/>
        <end position="93"/>
    </location>
</feature>
<protein>
    <recommendedName>
        <fullName evidence="3">Secreted protein</fullName>
    </recommendedName>
</protein>
<evidence type="ECO:0000313" key="2">
    <source>
        <dbReference type="EMBL" id="KAL0292287.1"/>
    </source>
</evidence>
<gene>
    <name evidence="2" type="ORF">Sradi_6996200</name>
</gene>
<organism evidence="2">
    <name type="scientific">Sesamum radiatum</name>
    <name type="common">Black benniseed</name>
    <dbReference type="NCBI Taxonomy" id="300843"/>
    <lineage>
        <taxon>Eukaryota</taxon>
        <taxon>Viridiplantae</taxon>
        <taxon>Streptophyta</taxon>
        <taxon>Embryophyta</taxon>
        <taxon>Tracheophyta</taxon>
        <taxon>Spermatophyta</taxon>
        <taxon>Magnoliopsida</taxon>
        <taxon>eudicotyledons</taxon>
        <taxon>Gunneridae</taxon>
        <taxon>Pentapetalae</taxon>
        <taxon>asterids</taxon>
        <taxon>lamiids</taxon>
        <taxon>Lamiales</taxon>
        <taxon>Pedaliaceae</taxon>
        <taxon>Sesamum</taxon>
    </lineage>
</organism>
<reference evidence="2" key="1">
    <citation type="submission" date="2020-06" db="EMBL/GenBank/DDBJ databases">
        <authorList>
            <person name="Li T."/>
            <person name="Hu X."/>
            <person name="Zhang T."/>
            <person name="Song X."/>
            <person name="Zhang H."/>
            <person name="Dai N."/>
            <person name="Sheng W."/>
            <person name="Hou X."/>
            <person name="Wei L."/>
        </authorList>
    </citation>
    <scope>NUCLEOTIDE SEQUENCE</scope>
    <source>
        <strain evidence="2">G02</strain>
        <tissue evidence="2">Leaf</tissue>
    </source>
</reference>